<evidence type="ECO:0000256" key="2">
    <source>
        <dbReference type="SAM" id="SignalP"/>
    </source>
</evidence>
<feature type="signal peptide" evidence="2">
    <location>
        <begin position="1"/>
        <end position="18"/>
    </location>
</feature>
<evidence type="ECO:0000313" key="3">
    <source>
        <dbReference type="EMBL" id="VUC27091.1"/>
    </source>
</evidence>
<gene>
    <name evidence="3" type="ORF">CLO192961_LOCUS204188</name>
</gene>
<accession>A0ABY6UAM4</accession>
<organism evidence="3 4">
    <name type="scientific">Bionectria ochroleuca</name>
    <name type="common">Gliocladium roseum</name>
    <dbReference type="NCBI Taxonomy" id="29856"/>
    <lineage>
        <taxon>Eukaryota</taxon>
        <taxon>Fungi</taxon>
        <taxon>Dikarya</taxon>
        <taxon>Ascomycota</taxon>
        <taxon>Pezizomycotina</taxon>
        <taxon>Sordariomycetes</taxon>
        <taxon>Hypocreomycetidae</taxon>
        <taxon>Hypocreales</taxon>
        <taxon>Bionectriaceae</taxon>
        <taxon>Clonostachys</taxon>
    </lineage>
</organism>
<feature type="chain" id="PRO_5047037364" description="Superoxide dismutase copper/zinc binding domain-containing protein" evidence="2">
    <location>
        <begin position="19"/>
        <end position="247"/>
    </location>
</feature>
<dbReference type="Proteomes" id="UP000766486">
    <property type="component" value="Unassembled WGS sequence"/>
</dbReference>
<evidence type="ECO:0000313" key="4">
    <source>
        <dbReference type="Proteomes" id="UP000766486"/>
    </source>
</evidence>
<dbReference type="InterPro" id="IPR036423">
    <property type="entry name" value="SOD-like_Cu/Zn_dom_sf"/>
</dbReference>
<dbReference type="Gene3D" id="2.60.40.200">
    <property type="entry name" value="Superoxide dismutase, copper/zinc binding domain"/>
    <property type="match status" value="1"/>
</dbReference>
<dbReference type="EMBL" id="CABFNS010000762">
    <property type="protein sequence ID" value="VUC27091.1"/>
    <property type="molecule type" value="Genomic_DNA"/>
</dbReference>
<evidence type="ECO:0008006" key="5">
    <source>
        <dbReference type="Google" id="ProtNLM"/>
    </source>
</evidence>
<proteinExistence type="predicted"/>
<keyword evidence="4" id="KW-1185">Reference proteome</keyword>
<reference evidence="3 4" key="1">
    <citation type="submission" date="2019-06" db="EMBL/GenBank/DDBJ databases">
        <authorList>
            <person name="Broberg M."/>
        </authorList>
    </citation>
    <scope>NUCLEOTIDE SEQUENCE [LARGE SCALE GENOMIC DNA]</scope>
</reference>
<name>A0ABY6UAM4_BIOOC</name>
<protein>
    <recommendedName>
        <fullName evidence="5">Superoxide dismutase copper/zinc binding domain-containing protein</fullName>
    </recommendedName>
</protein>
<comment type="caution">
    <text evidence="3">The sequence shown here is derived from an EMBL/GenBank/DDBJ whole genome shotgun (WGS) entry which is preliminary data.</text>
</comment>
<evidence type="ECO:0000256" key="1">
    <source>
        <dbReference type="SAM" id="MobiDB-lite"/>
    </source>
</evidence>
<dbReference type="SUPFAM" id="SSF49329">
    <property type="entry name" value="Cu,Zn superoxide dismutase-like"/>
    <property type="match status" value="1"/>
</dbReference>
<feature type="region of interest" description="Disordered" evidence="1">
    <location>
        <begin position="184"/>
        <end position="219"/>
    </location>
</feature>
<sequence length="247" mass="24975">MHGKTALMMLSAAAMVSAREAPVTNSNPVGDVYQAVLPGTSFFPGGPKIQGSITAQAGDNGRGVKFNVHFEGIPAVGGPFTYHLHLKPVPEGGNCTATSSHLDPYEAGTAVACDASNPAICEVGDLAGKHGKIESAGTYDKTYQDDYASTIKTDAAFFGDKSFVLHYGGNNTRITCANFVKKSSGGNSTTTPGQPTGTGSPVVPSTSAPATSPTTSSPPINAAGRLGSWSASAVLAVAGGAAMYFGL</sequence>
<keyword evidence="2" id="KW-0732">Signal</keyword>